<dbReference type="Proteomes" id="UP000199320">
    <property type="component" value="Unassembled WGS sequence"/>
</dbReference>
<evidence type="ECO:0000313" key="3">
    <source>
        <dbReference type="EMBL" id="SET97710.1"/>
    </source>
</evidence>
<evidence type="ECO:0000313" key="5">
    <source>
        <dbReference type="Proteomes" id="UP000324021"/>
    </source>
</evidence>
<dbReference type="EMBL" id="FOIC01000022">
    <property type="protein sequence ID" value="SET97710.1"/>
    <property type="molecule type" value="Genomic_DNA"/>
</dbReference>
<feature type="region of interest" description="Disordered" evidence="1">
    <location>
        <begin position="70"/>
        <end position="90"/>
    </location>
</feature>
<accession>A0A1I0IKX8</accession>
<feature type="compositionally biased region" description="Basic and acidic residues" evidence="1">
    <location>
        <begin position="75"/>
        <end position="85"/>
    </location>
</feature>
<evidence type="ECO:0000313" key="2">
    <source>
        <dbReference type="EMBL" id="SDD77908.1"/>
    </source>
</evidence>
<keyword evidence="4" id="KW-1185">Reference proteome</keyword>
<dbReference type="Proteomes" id="UP000324021">
    <property type="component" value="Unassembled WGS sequence"/>
</dbReference>
<evidence type="ECO:0000256" key="1">
    <source>
        <dbReference type="SAM" id="MobiDB-lite"/>
    </source>
</evidence>
<protein>
    <submittedName>
        <fullName evidence="3">Uncharacterized protein</fullName>
    </submittedName>
</protein>
<dbReference type="RefSeq" id="WP_139246229.1">
    <property type="nucleotide sequence ID" value="NZ_FMZP01000048.1"/>
</dbReference>
<reference evidence="4 5" key="1">
    <citation type="submission" date="2016-10" db="EMBL/GenBank/DDBJ databases">
        <authorList>
            <person name="Varghese N."/>
            <person name="Submissions S."/>
        </authorList>
    </citation>
    <scope>NUCLEOTIDE SEQUENCE [LARGE SCALE GENOMIC DNA]</scope>
    <source>
        <strain evidence="2 5">CDM_1</strain>
        <strain evidence="4">CDM_6</strain>
    </source>
</reference>
<sequence>MSQSESDTKEIAGMIRNHIEEKGLFRINRGNDRGVNVELMTEVWMTENLISIGSWGIPIGELLNSDQLEGPITPDKVDKDVRDPSRGGSRLNFRSDSIRTVLENNYKKWNKNRGEDKNPTQQAGFAAGSLNRFFNKLTDGTPFLGNLGNGMAFGRVVGEYPEYQPNGSTVSFRGEDVSDDHLFVREVEWARNEYGDVIQIPYGQLPNKLGPVPQTVTEVSDVTGLYEQANVIEFLSSY</sequence>
<proteinExistence type="predicted"/>
<organism evidence="3 4">
    <name type="scientific">Natrinema hispanicum</name>
    <dbReference type="NCBI Taxonomy" id="392421"/>
    <lineage>
        <taxon>Archaea</taxon>
        <taxon>Methanobacteriati</taxon>
        <taxon>Methanobacteriota</taxon>
        <taxon>Stenosarchaea group</taxon>
        <taxon>Halobacteria</taxon>
        <taxon>Halobacteriales</taxon>
        <taxon>Natrialbaceae</taxon>
        <taxon>Natrinema</taxon>
    </lineage>
</organism>
<evidence type="ECO:0000313" key="4">
    <source>
        <dbReference type="Proteomes" id="UP000199320"/>
    </source>
</evidence>
<name>A0A1I0IKX8_9EURY</name>
<dbReference type="AlphaFoldDB" id="A0A1I0IKX8"/>
<dbReference type="EMBL" id="FMZP01000048">
    <property type="protein sequence ID" value="SDD77908.1"/>
    <property type="molecule type" value="Genomic_DNA"/>
</dbReference>
<reference evidence="3" key="2">
    <citation type="submission" date="2016-10" db="EMBL/GenBank/DDBJ databases">
        <authorList>
            <person name="de Groot N.N."/>
        </authorList>
    </citation>
    <scope>NUCLEOTIDE SEQUENCE [LARGE SCALE GENOMIC DNA]</scope>
    <source>
        <strain evidence="3">CDM_6</strain>
    </source>
</reference>
<gene>
    <name evidence="3" type="ORF">SAMN04488694_12223</name>
    <name evidence="2" type="ORF">SAMN05192552_10487</name>
</gene>
<dbReference type="OrthoDB" id="350013at2157"/>